<sequence>MFTTGTKLLIGSAALAWIGAAVYGIAQEGALGTIGLVSAAVALSLLAGVNAFVRDSNVSATDTEAFETAAAAQASARRSLWPLLTGIGFTMLALGMATLPAIFILGLVALAAGLAEWLVQGWSERASADRAFNEEAREVVADPLELPVAGAILAAIIVYSFSRVMLGMNTKEATVVVFSVVATVVLAIGVLIALKKQISVPVVTGVFSIGLIAMIAGGAIAGLNGERDIHVHETTADLAEANLCGTEETEADHHASQTVGAKSNPAATLIFDGSELEIDEVGEDGQVGTLTFPRGNATNVMFLNESDEEARLVLELHPAADSEGDQRVCTTLVEEGGRQILTVEFDRPSFALEAEGVNYEFVVAGSDASVEVVVP</sequence>
<evidence type="ECO:0000313" key="3">
    <source>
        <dbReference type="Proteomes" id="UP000294558"/>
    </source>
</evidence>
<reference evidence="2 3" key="1">
    <citation type="submission" date="2019-03" db="EMBL/GenBank/DDBJ databases">
        <title>Sequencing the genomes of 1000 actinobacteria strains.</title>
        <authorList>
            <person name="Klenk H.-P."/>
        </authorList>
    </citation>
    <scope>NUCLEOTIDE SEQUENCE [LARGE SCALE GENOMIC DNA]</scope>
    <source>
        <strain evidence="2 3">DSM 18936</strain>
    </source>
</reference>
<gene>
    <name evidence="2" type="ORF">BDK89_0588</name>
</gene>
<dbReference type="Proteomes" id="UP000294558">
    <property type="component" value="Unassembled WGS sequence"/>
</dbReference>
<feature type="transmembrane region" description="Helical" evidence="1">
    <location>
        <begin position="173"/>
        <end position="194"/>
    </location>
</feature>
<keyword evidence="1" id="KW-0812">Transmembrane</keyword>
<comment type="caution">
    <text evidence="2">The sequence shown here is derived from an EMBL/GenBank/DDBJ whole genome shotgun (WGS) entry which is preliminary data.</text>
</comment>
<feature type="transmembrane region" description="Helical" evidence="1">
    <location>
        <begin position="146"/>
        <end position="166"/>
    </location>
</feature>
<keyword evidence="3" id="KW-1185">Reference proteome</keyword>
<dbReference type="AlphaFoldDB" id="A0A4V3EIM7"/>
<name>A0A4V3EIM7_9ACTN</name>
<evidence type="ECO:0000256" key="1">
    <source>
        <dbReference type="SAM" id="Phobius"/>
    </source>
</evidence>
<protein>
    <submittedName>
        <fullName evidence="2">Uncharacterized protein</fullName>
    </submittedName>
</protein>
<keyword evidence="1" id="KW-1133">Transmembrane helix</keyword>
<dbReference type="OrthoDB" id="5179337at2"/>
<feature type="transmembrane region" description="Helical" evidence="1">
    <location>
        <begin position="87"/>
        <end position="115"/>
    </location>
</feature>
<evidence type="ECO:0000313" key="2">
    <source>
        <dbReference type="EMBL" id="TDT15028.1"/>
    </source>
</evidence>
<accession>A0A4V3EIM7</accession>
<feature type="transmembrane region" description="Helical" evidence="1">
    <location>
        <begin position="34"/>
        <end position="53"/>
    </location>
</feature>
<organism evidence="2 3">
    <name type="scientific">Ilumatobacter fluminis</name>
    <dbReference type="NCBI Taxonomy" id="467091"/>
    <lineage>
        <taxon>Bacteria</taxon>
        <taxon>Bacillati</taxon>
        <taxon>Actinomycetota</taxon>
        <taxon>Acidimicrobiia</taxon>
        <taxon>Acidimicrobiales</taxon>
        <taxon>Ilumatobacteraceae</taxon>
        <taxon>Ilumatobacter</taxon>
    </lineage>
</organism>
<dbReference type="RefSeq" id="WP_133867522.1">
    <property type="nucleotide sequence ID" value="NZ_JAVJPS010000037.1"/>
</dbReference>
<keyword evidence="1" id="KW-0472">Membrane</keyword>
<dbReference type="EMBL" id="SOAU01000001">
    <property type="protein sequence ID" value="TDT15028.1"/>
    <property type="molecule type" value="Genomic_DNA"/>
</dbReference>
<feature type="transmembrane region" description="Helical" evidence="1">
    <location>
        <begin position="200"/>
        <end position="223"/>
    </location>
</feature>
<proteinExistence type="predicted"/>